<dbReference type="InterPro" id="IPR018060">
    <property type="entry name" value="HTH_AraC"/>
</dbReference>
<dbReference type="SUPFAM" id="SSF51182">
    <property type="entry name" value="RmlC-like cupins"/>
    <property type="match status" value="1"/>
</dbReference>
<reference evidence="5 6" key="1">
    <citation type="submission" date="2015-12" db="EMBL/GenBank/DDBJ databases">
        <title>Draft genome sequence of Mesorhizobium sp. UFLA 01-765, a multitolerant efficient symbiont and plant-growth promoting strain isolated from Zn-mining soil using Leucaena leucocephala as a trap plant.</title>
        <authorList>
            <person name="Rangel W.M."/>
            <person name="Thijs S."/>
            <person name="Longatti S.M."/>
            <person name="Moreira F.M."/>
            <person name="Weyens N."/>
            <person name="Vangronsveld J."/>
            <person name="Van Hamme J.D."/>
            <person name="Bottos E.M."/>
            <person name="Rineau F."/>
        </authorList>
    </citation>
    <scope>NUCLEOTIDE SEQUENCE [LARGE SCALE GENOMIC DNA]</scope>
    <source>
        <strain evidence="5 6">UFLA 01-765</strain>
    </source>
</reference>
<keyword evidence="1" id="KW-0805">Transcription regulation</keyword>
<accession>A0A101KNS0</accession>
<dbReference type="OrthoDB" id="9802263at2"/>
<protein>
    <recommendedName>
        <fullName evidence="4">HTH araC/xylS-type domain-containing protein</fullName>
    </recommendedName>
</protein>
<evidence type="ECO:0000259" key="4">
    <source>
        <dbReference type="PROSITE" id="PS01124"/>
    </source>
</evidence>
<dbReference type="InterPro" id="IPR011051">
    <property type="entry name" value="RmlC_Cupin_sf"/>
</dbReference>
<dbReference type="GO" id="GO:0003700">
    <property type="term" value="F:DNA-binding transcription factor activity"/>
    <property type="evidence" value="ECO:0007669"/>
    <property type="project" value="InterPro"/>
</dbReference>
<dbReference type="PANTHER" id="PTHR46796">
    <property type="entry name" value="HTH-TYPE TRANSCRIPTIONAL ACTIVATOR RHAS-RELATED"/>
    <property type="match status" value="1"/>
</dbReference>
<evidence type="ECO:0000313" key="5">
    <source>
        <dbReference type="EMBL" id="KUM24251.1"/>
    </source>
</evidence>
<dbReference type="PRINTS" id="PR00032">
    <property type="entry name" value="HTHARAC"/>
</dbReference>
<comment type="caution">
    <text evidence="5">The sequence shown here is derived from an EMBL/GenBank/DDBJ whole genome shotgun (WGS) entry which is preliminary data.</text>
</comment>
<proteinExistence type="predicted"/>
<dbReference type="EMBL" id="LPWA01000142">
    <property type="protein sequence ID" value="KUM24251.1"/>
    <property type="molecule type" value="Genomic_DNA"/>
</dbReference>
<dbReference type="Pfam" id="PF12833">
    <property type="entry name" value="HTH_18"/>
    <property type="match status" value="1"/>
</dbReference>
<evidence type="ECO:0000256" key="1">
    <source>
        <dbReference type="ARBA" id="ARBA00023015"/>
    </source>
</evidence>
<sequence length="329" mass="36411">MGVDVLSDVLKAIRLAGAIFFDVDAFAPWVTEAPPSRVLVPLIMPGVDHIIEYHVIAEGYCFASIAGEKPIRVEAGTIIVFPQGHGHVLSNPVGQRSAFDPEVFILARQDTVQLPLNVVEEGRGDHTHIVCGFLGCDTHPFNPLLSALPPMMMMHESIDTPDSRIGQFVRLAMGEARNKRAGGENVLARLCELMFVEVVRRHLDGLADDQTGWLAGLRDRHVGDTLALMHSRPAHGWTLEELSRRIGLSRSALTERFTHYVGMPPMQYLALWRMQLAARFLFDDSANIATVAEKVGYESEASFSRAFKKLVGTPPATWRRARRAELAEA</sequence>
<dbReference type="SMART" id="SM00342">
    <property type="entry name" value="HTH_ARAC"/>
    <property type="match status" value="1"/>
</dbReference>
<dbReference type="InterPro" id="IPR018062">
    <property type="entry name" value="HTH_AraC-typ_CS"/>
</dbReference>
<dbReference type="AlphaFoldDB" id="A0A101KNS0"/>
<gene>
    <name evidence="5" type="ORF">AU467_07555</name>
</gene>
<organism evidence="5 6">
    <name type="scientific">Rhizobium loti</name>
    <name type="common">Mesorhizobium loti</name>
    <dbReference type="NCBI Taxonomy" id="381"/>
    <lineage>
        <taxon>Bacteria</taxon>
        <taxon>Pseudomonadati</taxon>
        <taxon>Pseudomonadota</taxon>
        <taxon>Alphaproteobacteria</taxon>
        <taxon>Hyphomicrobiales</taxon>
        <taxon>Phyllobacteriaceae</taxon>
        <taxon>Mesorhizobium</taxon>
    </lineage>
</organism>
<dbReference type="SUPFAM" id="SSF46689">
    <property type="entry name" value="Homeodomain-like"/>
    <property type="match status" value="2"/>
</dbReference>
<dbReference type="PROSITE" id="PS01124">
    <property type="entry name" value="HTH_ARAC_FAMILY_2"/>
    <property type="match status" value="1"/>
</dbReference>
<dbReference type="PANTHER" id="PTHR46796:SF7">
    <property type="entry name" value="ARAC FAMILY TRANSCRIPTIONAL REGULATOR"/>
    <property type="match status" value="1"/>
</dbReference>
<dbReference type="Pfam" id="PF12852">
    <property type="entry name" value="Cupin_6"/>
    <property type="match status" value="1"/>
</dbReference>
<evidence type="ECO:0000256" key="3">
    <source>
        <dbReference type="ARBA" id="ARBA00023163"/>
    </source>
</evidence>
<dbReference type="Proteomes" id="UP000053176">
    <property type="component" value="Unassembled WGS sequence"/>
</dbReference>
<keyword evidence="3" id="KW-0804">Transcription</keyword>
<dbReference type="InterPro" id="IPR009057">
    <property type="entry name" value="Homeodomain-like_sf"/>
</dbReference>
<evidence type="ECO:0000313" key="6">
    <source>
        <dbReference type="Proteomes" id="UP000053176"/>
    </source>
</evidence>
<dbReference type="InterPro" id="IPR050204">
    <property type="entry name" value="AraC_XylS_family_regulators"/>
</dbReference>
<dbReference type="InterPro" id="IPR032783">
    <property type="entry name" value="AraC_lig"/>
</dbReference>
<evidence type="ECO:0000256" key="2">
    <source>
        <dbReference type="ARBA" id="ARBA00023125"/>
    </source>
</evidence>
<dbReference type="PROSITE" id="PS00041">
    <property type="entry name" value="HTH_ARAC_FAMILY_1"/>
    <property type="match status" value="1"/>
</dbReference>
<dbReference type="Gene3D" id="1.10.10.60">
    <property type="entry name" value="Homeodomain-like"/>
    <property type="match status" value="2"/>
</dbReference>
<dbReference type="InterPro" id="IPR020449">
    <property type="entry name" value="Tscrpt_reg_AraC-type_HTH"/>
</dbReference>
<dbReference type="GO" id="GO:0043565">
    <property type="term" value="F:sequence-specific DNA binding"/>
    <property type="evidence" value="ECO:0007669"/>
    <property type="project" value="InterPro"/>
</dbReference>
<feature type="domain" description="HTH araC/xylS-type" evidence="4">
    <location>
        <begin position="223"/>
        <end position="321"/>
    </location>
</feature>
<name>A0A101KNS0_RHILI</name>
<keyword evidence="2" id="KW-0238">DNA-binding</keyword>